<dbReference type="AlphaFoldDB" id="A0A917I991"/>
<protein>
    <recommendedName>
        <fullName evidence="3">DUF883 domain-containing protein</fullName>
    </recommendedName>
</protein>
<evidence type="ECO:0000313" key="1">
    <source>
        <dbReference type="EMBL" id="GGH26891.1"/>
    </source>
</evidence>
<name>A0A917I991_9HYPH</name>
<evidence type="ECO:0000313" key="2">
    <source>
        <dbReference type="Proteomes" id="UP000603912"/>
    </source>
</evidence>
<keyword evidence="2" id="KW-1185">Reference proteome</keyword>
<comment type="caution">
    <text evidence="1">The sequence shown here is derived from an EMBL/GenBank/DDBJ whole genome shotgun (WGS) entry which is preliminary data.</text>
</comment>
<dbReference type="EMBL" id="BMES01000002">
    <property type="protein sequence ID" value="GGH26891.1"/>
    <property type="molecule type" value="Genomic_DNA"/>
</dbReference>
<reference evidence="1" key="1">
    <citation type="journal article" date="2014" name="Int. J. Syst. Evol. Microbiol.">
        <title>Complete genome sequence of Corynebacterium casei LMG S-19264T (=DSM 44701T), isolated from a smear-ripened cheese.</title>
        <authorList>
            <consortium name="US DOE Joint Genome Institute (JGI-PGF)"/>
            <person name="Walter F."/>
            <person name="Albersmeier A."/>
            <person name="Kalinowski J."/>
            <person name="Ruckert C."/>
        </authorList>
    </citation>
    <scope>NUCLEOTIDE SEQUENCE</scope>
    <source>
        <strain evidence="1">CGMCC 1.12214</strain>
    </source>
</reference>
<sequence>MFGSQETRMSDVRDDLAAVRNDLARLADTVSNMVAGRGGVARNARGAVDQARDKVYARANDLGKAGGMLADEARDRLNRANRQIENRIEHNPIRAVLIAAGVGLVLGLMSRSR</sequence>
<accession>A0A917I991</accession>
<gene>
    <name evidence="1" type="ORF">GCM10007036_35040</name>
</gene>
<reference evidence="1" key="2">
    <citation type="submission" date="2020-09" db="EMBL/GenBank/DDBJ databases">
        <authorList>
            <person name="Sun Q."/>
            <person name="Zhou Y."/>
        </authorList>
    </citation>
    <scope>NUCLEOTIDE SEQUENCE</scope>
    <source>
        <strain evidence="1">CGMCC 1.12214</strain>
    </source>
</reference>
<proteinExistence type="predicted"/>
<evidence type="ECO:0008006" key="3">
    <source>
        <dbReference type="Google" id="ProtNLM"/>
    </source>
</evidence>
<organism evidence="1 2">
    <name type="scientific">Alsobacter metallidurans</name>
    <dbReference type="NCBI Taxonomy" id="340221"/>
    <lineage>
        <taxon>Bacteria</taxon>
        <taxon>Pseudomonadati</taxon>
        <taxon>Pseudomonadota</taxon>
        <taxon>Alphaproteobacteria</taxon>
        <taxon>Hyphomicrobiales</taxon>
        <taxon>Alsobacteraceae</taxon>
        <taxon>Alsobacter</taxon>
    </lineage>
</organism>
<dbReference type="Proteomes" id="UP000603912">
    <property type="component" value="Unassembled WGS sequence"/>
</dbReference>